<keyword evidence="9" id="KW-0238">DNA-binding</keyword>
<evidence type="ECO:0000259" key="14">
    <source>
        <dbReference type="PROSITE" id="PS50157"/>
    </source>
</evidence>
<evidence type="ECO:0000256" key="3">
    <source>
        <dbReference type="ARBA" id="ARBA00006991"/>
    </source>
</evidence>
<evidence type="ECO:0000256" key="13">
    <source>
        <dbReference type="SAM" id="MobiDB-lite"/>
    </source>
</evidence>
<dbReference type="PANTHER" id="PTHR14003">
    <property type="entry name" value="TRANSCRIPTIONAL REPRESSOR PROTEIN YY"/>
    <property type="match status" value="1"/>
</dbReference>
<evidence type="ECO:0000313" key="15">
    <source>
        <dbReference type="Proteomes" id="UP000079169"/>
    </source>
</evidence>
<reference evidence="16" key="1">
    <citation type="submission" date="2025-08" db="UniProtKB">
        <authorList>
            <consortium name="RefSeq"/>
        </authorList>
    </citation>
    <scope>IDENTIFICATION</scope>
</reference>
<organism evidence="15 16">
    <name type="scientific">Diaphorina citri</name>
    <name type="common">Asian citrus psyllid</name>
    <dbReference type="NCBI Taxonomy" id="121845"/>
    <lineage>
        <taxon>Eukaryota</taxon>
        <taxon>Metazoa</taxon>
        <taxon>Ecdysozoa</taxon>
        <taxon>Arthropoda</taxon>
        <taxon>Hexapoda</taxon>
        <taxon>Insecta</taxon>
        <taxon>Pterygota</taxon>
        <taxon>Neoptera</taxon>
        <taxon>Paraneoptera</taxon>
        <taxon>Hemiptera</taxon>
        <taxon>Sternorrhyncha</taxon>
        <taxon>Psylloidea</taxon>
        <taxon>Psyllidae</taxon>
        <taxon>Diaphorininae</taxon>
        <taxon>Diaphorina</taxon>
    </lineage>
</organism>
<comment type="subcellular location">
    <subcellularLocation>
        <location evidence="2">Nucleus</location>
    </subcellularLocation>
</comment>
<name>A0A3Q0IUU7_DIACI</name>
<dbReference type="GO" id="GO:0000981">
    <property type="term" value="F:DNA-binding transcription factor activity, RNA polymerase II-specific"/>
    <property type="evidence" value="ECO:0007669"/>
    <property type="project" value="TreeGrafter"/>
</dbReference>
<evidence type="ECO:0000256" key="2">
    <source>
        <dbReference type="ARBA" id="ARBA00004123"/>
    </source>
</evidence>
<feature type="compositionally biased region" description="Polar residues" evidence="13">
    <location>
        <begin position="72"/>
        <end position="83"/>
    </location>
</feature>
<dbReference type="PaxDb" id="121845-A0A3Q0IUU7"/>
<dbReference type="Proteomes" id="UP000079169">
    <property type="component" value="Unplaced"/>
</dbReference>
<dbReference type="GO" id="GO:0008270">
    <property type="term" value="F:zinc ion binding"/>
    <property type="evidence" value="ECO:0007669"/>
    <property type="project" value="UniProtKB-KW"/>
</dbReference>
<keyword evidence="8" id="KW-0805">Transcription regulation</keyword>
<keyword evidence="11" id="KW-0539">Nucleus</keyword>
<protein>
    <submittedName>
        <fullName evidence="16">Zinc finger protein 182-like</fullName>
    </submittedName>
</protein>
<evidence type="ECO:0000256" key="10">
    <source>
        <dbReference type="ARBA" id="ARBA00023163"/>
    </source>
</evidence>
<evidence type="ECO:0000256" key="9">
    <source>
        <dbReference type="ARBA" id="ARBA00023125"/>
    </source>
</evidence>
<feature type="domain" description="C2H2-type" evidence="14">
    <location>
        <begin position="217"/>
        <end position="244"/>
    </location>
</feature>
<feature type="domain" description="C2H2-type" evidence="14">
    <location>
        <begin position="189"/>
        <end position="216"/>
    </location>
</feature>
<feature type="non-terminal residue" evidence="16">
    <location>
        <position position="246"/>
    </location>
</feature>
<dbReference type="PANTHER" id="PTHR14003:SF23">
    <property type="entry name" value="ZINC FINGER PROTEIN 143"/>
    <property type="match status" value="1"/>
</dbReference>
<dbReference type="Gene3D" id="3.30.160.60">
    <property type="entry name" value="Classic Zinc Finger"/>
    <property type="match status" value="3"/>
</dbReference>
<comment type="similarity">
    <text evidence="3">Belongs to the krueppel C2H2-type zinc-finger protein family.</text>
</comment>
<evidence type="ECO:0000313" key="16">
    <source>
        <dbReference type="RefSeq" id="XP_026680019.1"/>
    </source>
</evidence>
<sequence>MAKEKAKLCIPSCGKVFSSRQNLMTHYSTIHARSKSYTCHRCPEPHIRPVEENSQFSANSQRNHHRSGGENGQFSSPSQATPSSKDKPNPNKTPTALSCYTCGVVFSSRSSKDKPNPNKTPTALSCYTCGVVFSSRYSKDKPNPNKTPTALSCYTCGVVFSSRFVSLSQPPPNTSSPPPTPAPTPVHANKCTLCPKSFKKASDLVRHMRMHSGEKPYACQVCDKRFSVKSSMVAHVNTHTHARTYP</sequence>
<feature type="region of interest" description="Disordered" evidence="13">
    <location>
        <begin position="50"/>
        <end position="92"/>
    </location>
</feature>
<evidence type="ECO:0000256" key="4">
    <source>
        <dbReference type="ARBA" id="ARBA00022723"/>
    </source>
</evidence>
<gene>
    <name evidence="16" type="primary">LOC113467793</name>
</gene>
<dbReference type="GeneID" id="113467793"/>
<keyword evidence="15" id="KW-1185">Reference proteome</keyword>
<feature type="domain" description="C2H2-type" evidence="14">
    <location>
        <begin position="7"/>
        <end position="36"/>
    </location>
</feature>
<evidence type="ECO:0000256" key="6">
    <source>
        <dbReference type="ARBA" id="ARBA00022771"/>
    </source>
</evidence>
<dbReference type="STRING" id="121845.A0A3Q0IUU7"/>
<feature type="compositionally biased region" description="Pro residues" evidence="13">
    <location>
        <begin position="169"/>
        <end position="184"/>
    </location>
</feature>
<keyword evidence="5" id="KW-0677">Repeat</keyword>
<keyword evidence="10" id="KW-0804">Transcription</keyword>
<evidence type="ECO:0000256" key="5">
    <source>
        <dbReference type="ARBA" id="ARBA00022737"/>
    </source>
</evidence>
<dbReference type="SUPFAM" id="SSF57667">
    <property type="entry name" value="beta-beta-alpha zinc fingers"/>
    <property type="match status" value="2"/>
</dbReference>
<dbReference type="PROSITE" id="PS00028">
    <property type="entry name" value="ZINC_FINGER_C2H2_1"/>
    <property type="match status" value="3"/>
</dbReference>
<dbReference type="FunFam" id="3.30.160.60:FF:001289">
    <property type="entry name" value="Zinc finger protein 574"/>
    <property type="match status" value="1"/>
</dbReference>
<evidence type="ECO:0000256" key="12">
    <source>
        <dbReference type="PROSITE-ProRule" id="PRU00042"/>
    </source>
</evidence>
<evidence type="ECO:0000256" key="11">
    <source>
        <dbReference type="ARBA" id="ARBA00023242"/>
    </source>
</evidence>
<dbReference type="GO" id="GO:0000785">
    <property type="term" value="C:chromatin"/>
    <property type="evidence" value="ECO:0007669"/>
    <property type="project" value="TreeGrafter"/>
</dbReference>
<dbReference type="GO" id="GO:0005667">
    <property type="term" value="C:transcription regulator complex"/>
    <property type="evidence" value="ECO:0007669"/>
    <property type="project" value="TreeGrafter"/>
</dbReference>
<dbReference type="Pfam" id="PF00096">
    <property type="entry name" value="zf-C2H2"/>
    <property type="match status" value="3"/>
</dbReference>
<dbReference type="PROSITE" id="PS50157">
    <property type="entry name" value="ZINC_FINGER_C2H2_2"/>
    <property type="match status" value="3"/>
</dbReference>
<evidence type="ECO:0000256" key="8">
    <source>
        <dbReference type="ARBA" id="ARBA00023015"/>
    </source>
</evidence>
<proteinExistence type="inferred from homology"/>
<dbReference type="SMART" id="SM00355">
    <property type="entry name" value="ZnF_C2H2"/>
    <property type="match status" value="3"/>
</dbReference>
<keyword evidence="6 12" id="KW-0863">Zinc-finger</keyword>
<feature type="region of interest" description="Disordered" evidence="13">
    <location>
        <begin position="167"/>
        <end position="188"/>
    </location>
</feature>
<keyword evidence="4" id="KW-0479">Metal-binding</keyword>
<dbReference type="InterPro" id="IPR013087">
    <property type="entry name" value="Znf_C2H2_type"/>
</dbReference>
<dbReference type="FunFam" id="3.30.160.60:FF:002110">
    <property type="entry name" value="Zinc finger protein 1053"/>
    <property type="match status" value="1"/>
</dbReference>
<keyword evidence="7" id="KW-0862">Zinc</keyword>
<dbReference type="KEGG" id="dci:113467793"/>
<dbReference type="AlphaFoldDB" id="A0A3Q0IUU7"/>
<dbReference type="GO" id="GO:0000978">
    <property type="term" value="F:RNA polymerase II cis-regulatory region sequence-specific DNA binding"/>
    <property type="evidence" value="ECO:0007669"/>
    <property type="project" value="TreeGrafter"/>
</dbReference>
<accession>A0A3Q0IUU7</accession>
<comment type="function">
    <text evidence="1">May be involved in transcriptional regulation.</text>
</comment>
<evidence type="ECO:0000256" key="1">
    <source>
        <dbReference type="ARBA" id="ARBA00003767"/>
    </source>
</evidence>
<dbReference type="RefSeq" id="XP_026680019.1">
    <property type="nucleotide sequence ID" value="XM_026824218.1"/>
</dbReference>
<dbReference type="InterPro" id="IPR036236">
    <property type="entry name" value="Znf_C2H2_sf"/>
</dbReference>
<dbReference type="GO" id="GO:0031519">
    <property type="term" value="C:PcG protein complex"/>
    <property type="evidence" value="ECO:0007669"/>
    <property type="project" value="TreeGrafter"/>
</dbReference>
<feature type="compositionally biased region" description="Polar residues" evidence="13">
    <location>
        <begin position="52"/>
        <end position="61"/>
    </location>
</feature>
<evidence type="ECO:0000256" key="7">
    <source>
        <dbReference type="ARBA" id="ARBA00022833"/>
    </source>
</evidence>